<accession>A0ABQ9FTQ6</accession>
<sequence>MKDNSYIMLSKSDLLILVIDVRNVTNPVILFHKTLPNTEMKDIEVCGDFVILARIDDLRTEHGIVEIYGKYDNRTKDLPFKRVIQVGKNPDTLCPTSDCQTILVTIEANAYPNIDATKMIDPPGGVGIIKFPTADLSQEPSFQFADFGDFNNRWQEFVAKGVRYIYRENGNSFANDLEPEGITLNADETIAYVALQTNNAIAELNVNSGTITNIYPLGYKDWRKYGLDASDKDNNSVACRIGSLTRNNFNEKETNIRPWPVYGMYQPDAIKYFVFGGQGYILSANEGATKNYADEVTNGFNEVVRVKDLDFAENSTMLRWAAKNNFTNTSIKQDENIEIMALVLFHHVGRLKVTNTEGKINGTNSTKYQALYSFGARSFSIWRIDASGVVNVYDSGSDIENMMQQLRPELFNSDSSNLDSRLNDSKGLYSSKMGPSPEMVTTGQYKGKTLLFCSCEEPGMVFLYSLDADVTKPKFESMWTGIPKSNTIIYNTWRDLYNQRQISEIDPEDM</sequence>
<gene>
    <name evidence="2" type="ORF">KUTeg_002219</name>
</gene>
<dbReference type="InterPro" id="IPR055188">
    <property type="entry name" value="Choice_anch_I"/>
</dbReference>
<dbReference type="PANTHER" id="PTHR46928:SF1">
    <property type="entry name" value="MESENCHYME-SPECIFIC CELL SURFACE GLYCOPROTEIN"/>
    <property type="match status" value="1"/>
</dbReference>
<dbReference type="PANTHER" id="PTHR46928">
    <property type="entry name" value="MESENCHYME-SPECIFIC CELL SURFACE GLYCOPROTEIN"/>
    <property type="match status" value="1"/>
</dbReference>
<dbReference type="SUPFAM" id="SSF75011">
    <property type="entry name" value="3-carboxy-cis,cis-mucoante lactonizing enzyme"/>
    <property type="match status" value="1"/>
</dbReference>
<organism evidence="2 3">
    <name type="scientific">Tegillarca granosa</name>
    <name type="common">Malaysian cockle</name>
    <name type="synonym">Anadara granosa</name>
    <dbReference type="NCBI Taxonomy" id="220873"/>
    <lineage>
        <taxon>Eukaryota</taxon>
        <taxon>Metazoa</taxon>
        <taxon>Spiralia</taxon>
        <taxon>Lophotrochozoa</taxon>
        <taxon>Mollusca</taxon>
        <taxon>Bivalvia</taxon>
        <taxon>Autobranchia</taxon>
        <taxon>Pteriomorphia</taxon>
        <taxon>Arcoida</taxon>
        <taxon>Arcoidea</taxon>
        <taxon>Arcidae</taxon>
        <taxon>Tegillarca</taxon>
    </lineage>
</organism>
<name>A0ABQ9FTQ6_TEGGR</name>
<protein>
    <recommendedName>
        <fullName evidence="1">Choice-of-anchor I domain-containing protein</fullName>
    </recommendedName>
</protein>
<dbReference type="Proteomes" id="UP001217089">
    <property type="component" value="Unassembled WGS sequence"/>
</dbReference>
<dbReference type="InterPro" id="IPR052956">
    <property type="entry name" value="Mesenchyme-surface_protein"/>
</dbReference>
<proteinExistence type="predicted"/>
<feature type="non-terminal residue" evidence="2">
    <location>
        <position position="510"/>
    </location>
</feature>
<reference evidence="2 3" key="1">
    <citation type="submission" date="2022-12" db="EMBL/GenBank/DDBJ databases">
        <title>Chromosome-level genome of Tegillarca granosa.</title>
        <authorList>
            <person name="Kim J."/>
        </authorList>
    </citation>
    <scope>NUCLEOTIDE SEQUENCE [LARGE SCALE GENOMIC DNA]</scope>
    <source>
        <strain evidence="2">Teg-2019</strain>
        <tissue evidence="2">Adductor muscle</tissue>
    </source>
</reference>
<dbReference type="Pfam" id="PF22494">
    <property type="entry name" value="choice_anch_I"/>
    <property type="match status" value="1"/>
</dbReference>
<feature type="domain" description="Choice-of-anchor I" evidence="1">
    <location>
        <begin position="83"/>
        <end position="468"/>
    </location>
</feature>
<comment type="caution">
    <text evidence="2">The sequence shown here is derived from an EMBL/GenBank/DDBJ whole genome shotgun (WGS) entry which is preliminary data.</text>
</comment>
<evidence type="ECO:0000259" key="1">
    <source>
        <dbReference type="Pfam" id="PF22494"/>
    </source>
</evidence>
<keyword evidence="3" id="KW-1185">Reference proteome</keyword>
<evidence type="ECO:0000313" key="2">
    <source>
        <dbReference type="EMBL" id="KAJ8320632.1"/>
    </source>
</evidence>
<evidence type="ECO:0000313" key="3">
    <source>
        <dbReference type="Proteomes" id="UP001217089"/>
    </source>
</evidence>
<dbReference type="EMBL" id="JARBDR010000141">
    <property type="protein sequence ID" value="KAJ8320632.1"/>
    <property type="molecule type" value="Genomic_DNA"/>
</dbReference>